<keyword evidence="3" id="KW-1185">Reference proteome</keyword>
<reference evidence="2 3" key="1">
    <citation type="submission" date="2020-02" db="EMBL/GenBank/DDBJ databases">
        <title>A chromosome-scale genome assembly of the black bullhead catfish (Ameiurus melas).</title>
        <authorList>
            <person name="Wen M."/>
            <person name="Zham M."/>
            <person name="Cabau C."/>
            <person name="Klopp C."/>
            <person name="Donnadieu C."/>
            <person name="Roques C."/>
            <person name="Bouchez O."/>
            <person name="Lampietro C."/>
            <person name="Jouanno E."/>
            <person name="Herpin A."/>
            <person name="Louis A."/>
            <person name="Berthelot C."/>
            <person name="Parey E."/>
            <person name="Roest-Crollius H."/>
            <person name="Braasch I."/>
            <person name="Postlethwait J."/>
            <person name="Robinson-Rechavi M."/>
            <person name="Echchiki A."/>
            <person name="Begum T."/>
            <person name="Montfort J."/>
            <person name="Schartl M."/>
            <person name="Bobe J."/>
            <person name="Guiguen Y."/>
        </authorList>
    </citation>
    <scope>NUCLEOTIDE SEQUENCE [LARGE SCALE GENOMIC DNA]</scope>
    <source>
        <strain evidence="2">M_S1</strain>
        <tissue evidence="2">Blood</tissue>
    </source>
</reference>
<dbReference type="InterPro" id="IPR036396">
    <property type="entry name" value="Cyt_P450_sf"/>
</dbReference>
<evidence type="ECO:0008006" key="4">
    <source>
        <dbReference type="Google" id="ProtNLM"/>
    </source>
</evidence>
<dbReference type="GO" id="GO:0004497">
    <property type="term" value="F:monooxygenase activity"/>
    <property type="evidence" value="ECO:0007669"/>
    <property type="project" value="InterPro"/>
</dbReference>
<dbReference type="Gene3D" id="1.10.630.10">
    <property type="entry name" value="Cytochrome P450"/>
    <property type="match status" value="1"/>
</dbReference>
<dbReference type="GO" id="GO:0005506">
    <property type="term" value="F:iron ion binding"/>
    <property type="evidence" value="ECO:0007669"/>
    <property type="project" value="InterPro"/>
</dbReference>
<name>A0A7J5ZMM9_AMEME</name>
<dbReference type="AlphaFoldDB" id="A0A7J5ZMM9"/>
<dbReference type="Proteomes" id="UP000593565">
    <property type="component" value="Unassembled WGS sequence"/>
</dbReference>
<dbReference type="SUPFAM" id="SSF48264">
    <property type="entry name" value="Cytochrome P450"/>
    <property type="match status" value="1"/>
</dbReference>
<dbReference type="InterPro" id="IPR001128">
    <property type="entry name" value="Cyt_P450"/>
</dbReference>
<gene>
    <name evidence="2" type="ORF">AMELA_G00267560</name>
</gene>
<evidence type="ECO:0000256" key="1">
    <source>
        <dbReference type="ARBA" id="ARBA00010617"/>
    </source>
</evidence>
<dbReference type="GO" id="GO:0016705">
    <property type="term" value="F:oxidoreductase activity, acting on paired donors, with incorporation or reduction of molecular oxygen"/>
    <property type="evidence" value="ECO:0007669"/>
    <property type="project" value="InterPro"/>
</dbReference>
<sequence length="208" mass="23724">MAAHVFPMCERGRKPVHFSETVMEILLHDARNGTDLQYENPRGITLLLLLCLVLLLTVWNRHEKKCSIPGPSFCLGLGPLMSYCRFIWMGIGTASNYYNEKYGDMVRVWISGEETLVLSRPSAVYHVLKHSRYTSRFGSKLGLQCIGMHEQGIIFNSNVTLWRKVRTYFAKALTGPGLQRTLEICTTSTNAHLDDLSRPTDHRDMWTS</sequence>
<proteinExistence type="inferred from homology"/>
<evidence type="ECO:0000313" key="3">
    <source>
        <dbReference type="Proteomes" id="UP000593565"/>
    </source>
</evidence>
<dbReference type="EMBL" id="JAAGNN010000026">
    <property type="protein sequence ID" value="KAF4071845.1"/>
    <property type="molecule type" value="Genomic_DNA"/>
</dbReference>
<evidence type="ECO:0000313" key="2">
    <source>
        <dbReference type="EMBL" id="KAF4071845.1"/>
    </source>
</evidence>
<organism evidence="2 3">
    <name type="scientific">Ameiurus melas</name>
    <name type="common">Black bullhead</name>
    <name type="synonym">Silurus melas</name>
    <dbReference type="NCBI Taxonomy" id="219545"/>
    <lineage>
        <taxon>Eukaryota</taxon>
        <taxon>Metazoa</taxon>
        <taxon>Chordata</taxon>
        <taxon>Craniata</taxon>
        <taxon>Vertebrata</taxon>
        <taxon>Euteleostomi</taxon>
        <taxon>Actinopterygii</taxon>
        <taxon>Neopterygii</taxon>
        <taxon>Teleostei</taxon>
        <taxon>Ostariophysi</taxon>
        <taxon>Siluriformes</taxon>
        <taxon>Ictaluridae</taxon>
        <taxon>Ameiurus</taxon>
    </lineage>
</organism>
<dbReference type="GO" id="GO:0020037">
    <property type="term" value="F:heme binding"/>
    <property type="evidence" value="ECO:0007669"/>
    <property type="project" value="InterPro"/>
</dbReference>
<dbReference type="Pfam" id="PF00067">
    <property type="entry name" value="p450"/>
    <property type="match status" value="1"/>
</dbReference>
<protein>
    <recommendedName>
        <fullName evidence="4">Aromatase</fullName>
    </recommendedName>
</protein>
<accession>A0A7J5ZMM9</accession>
<comment type="caution">
    <text evidence="2">The sequence shown here is derived from an EMBL/GenBank/DDBJ whole genome shotgun (WGS) entry which is preliminary data.</text>
</comment>
<comment type="similarity">
    <text evidence="1">Belongs to the cytochrome P450 family.</text>
</comment>